<organism evidence="2 3">
    <name type="scientific">Mesonia sediminis</name>
    <dbReference type="NCBI Taxonomy" id="1703946"/>
    <lineage>
        <taxon>Bacteria</taxon>
        <taxon>Pseudomonadati</taxon>
        <taxon>Bacteroidota</taxon>
        <taxon>Flavobacteriia</taxon>
        <taxon>Flavobacteriales</taxon>
        <taxon>Flavobacteriaceae</taxon>
        <taxon>Mesonia</taxon>
    </lineage>
</organism>
<gene>
    <name evidence="2" type="ORF">ACFSQ0_05045</name>
</gene>
<dbReference type="Proteomes" id="UP001597357">
    <property type="component" value="Unassembled WGS sequence"/>
</dbReference>
<feature type="transmembrane region" description="Helical" evidence="1">
    <location>
        <begin position="69"/>
        <end position="87"/>
    </location>
</feature>
<feature type="transmembrane region" description="Helical" evidence="1">
    <location>
        <begin position="39"/>
        <end position="57"/>
    </location>
</feature>
<name>A0ABW5SDY9_9FLAO</name>
<keyword evidence="1" id="KW-0472">Membrane</keyword>
<dbReference type="Pfam" id="PF10825">
    <property type="entry name" value="DUF2752"/>
    <property type="match status" value="1"/>
</dbReference>
<accession>A0ABW5SDY9</accession>
<dbReference type="RefSeq" id="WP_379045039.1">
    <property type="nucleotide sequence ID" value="NZ_JBHULZ010000023.1"/>
</dbReference>
<evidence type="ECO:0000313" key="3">
    <source>
        <dbReference type="Proteomes" id="UP001597357"/>
    </source>
</evidence>
<sequence length="94" mass="11072">MEDYLLTCYTKKFFAFPCPGCGGQRAVLLLSEGNLKESFLMYPGLYPLLIFLLLLLVNKIYPFKNYHKWITPLAFITTITIVVSYVYKLYYLYF</sequence>
<protein>
    <submittedName>
        <fullName evidence="2">DUF2752 domain-containing protein</fullName>
    </submittedName>
</protein>
<reference evidence="3" key="1">
    <citation type="journal article" date="2019" name="Int. J. Syst. Evol. Microbiol.">
        <title>The Global Catalogue of Microorganisms (GCM) 10K type strain sequencing project: providing services to taxonomists for standard genome sequencing and annotation.</title>
        <authorList>
            <consortium name="The Broad Institute Genomics Platform"/>
            <consortium name="The Broad Institute Genome Sequencing Center for Infectious Disease"/>
            <person name="Wu L."/>
            <person name="Ma J."/>
        </authorList>
    </citation>
    <scope>NUCLEOTIDE SEQUENCE [LARGE SCALE GENOMIC DNA]</scope>
    <source>
        <strain evidence="3">KCTC 42255</strain>
    </source>
</reference>
<keyword evidence="3" id="KW-1185">Reference proteome</keyword>
<keyword evidence="1" id="KW-1133">Transmembrane helix</keyword>
<dbReference type="EMBL" id="JBHULZ010000023">
    <property type="protein sequence ID" value="MFD2697349.1"/>
    <property type="molecule type" value="Genomic_DNA"/>
</dbReference>
<evidence type="ECO:0000256" key="1">
    <source>
        <dbReference type="SAM" id="Phobius"/>
    </source>
</evidence>
<comment type="caution">
    <text evidence="2">The sequence shown here is derived from an EMBL/GenBank/DDBJ whole genome shotgun (WGS) entry which is preliminary data.</text>
</comment>
<keyword evidence="1" id="KW-0812">Transmembrane</keyword>
<dbReference type="InterPro" id="IPR021215">
    <property type="entry name" value="DUF2752"/>
</dbReference>
<proteinExistence type="predicted"/>
<evidence type="ECO:0000313" key="2">
    <source>
        <dbReference type="EMBL" id="MFD2697349.1"/>
    </source>
</evidence>